<dbReference type="OrthoDB" id="9781411at2"/>
<feature type="domain" description="RCK N-terminal" evidence="9">
    <location>
        <begin position="409"/>
        <end position="526"/>
    </location>
</feature>
<dbReference type="PANTHER" id="PTHR42751:SF3">
    <property type="entry name" value="SODIUM_GLUTAMATE SYMPORTER"/>
    <property type="match status" value="1"/>
</dbReference>
<keyword evidence="4" id="KW-0630">Potassium</keyword>
<sequence length="669" mass="73416">MHIPILTDLVVIFGLSLVVLFVCHKFQVPVTVGFIFTGILAGPHVLALVRAIHEVEILAEIGVILLLFTIGVEFSFANLLQIRQSVLVAGPIQVVATCLAGIVLAWQFGRSWGEAIFIGFLLSLSSTAIVLKLLQERAEVDTPHGRTSLGVLIFQDIVIVPMMLFVPLLAGASENIGVSFLVLLLKGLVIVSLVIVSAKYVVPQALYQIARTGNRELFLISIVLICAAVAWVTAQAGLSLALGAFLAGLIVSETEYSHQALGNILPFRDVFASFFFISIGMLLDVNFLLNHQVVIVLLTLGVLLSKAVLAGAAALALKFPLRTSILVGLALCQVGEFSFILSKVGVIKGLFSGDDYQLFLDVTILTMVLTPLVMALAPRTADFILRWPLPQRLKIGSHLTEEIGRSIPTDHLIIVGYGVNGRNLARAAKTGGIPYVIVEMNPETVRREQEGGQPIFYGDATQEEILIHARIKEARIIVVVINDPAATRRIVTLAHRLNPQVYIIVRTRYLQELQPLFELGASDVVPEEFETSVEIFTLVLKKYLVDRNEIERFVTEVRANGYLVLRGISKEVDSFREVGFGLRDFEISTFRLHDGAPLVGKSLAAIELRKKYGVTVLAIRRGVWMLPNPDPDMQLLSNDLLIVMGTPDDICKSVPLFTDRECSLNIVRK</sequence>
<dbReference type="GO" id="GO:0016020">
    <property type="term" value="C:membrane"/>
    <property type="evidence" value="ECO:0007669"/>
    <property type="project" value="UniProtKB-SubCell"/>
</dbReference>
<keyword evidence="12" id="KW-1185">Reference proteome</keyword>
<dbReference type="PROSITE" id="PS51201">
    <property type="entry name" value="RCK_N"/>
    <property type="match status" value="1"/>
</dbReference>
<reference evidence="11 12" key="1">
    <citation type="journal article" date="2011" name="Stand. Genomic Sci.">
        <title>Complete genome sequence of the acetate-degrading sulfate reducer Desulfobacca acetoxidans type strain (ASRB2).</title>
        <authorList>
            <person name="Goker M."/>
            <person name="Teshima H."/>
            <person name="Lapidus A."/>
            <person name="Nolan M."/>
            <person name="Lucas S."/>
            <person name="Hammon N."/>
            <person name="Deshpande S."/>
            <person name="Cheng J.F."/>
            <person name="Tapia R."/>
            <person name="Han C."/>
            <person name="Goodwin L."/>
            <person name="Pitluck S."/>
            <person name="Huntemann M."/>
            <person name="Liolios K."/>
            <person name="Ivanova N."/>
            <person name="Pagani I."/>
            <person name="Mavromatis K."/>
            <person name="Ovchinikova G."/>
            <person name="Pati A."/>
            <person name="Chen A."/>
            <person name="Palaniappan K."/>
            <person name="Land M."/>
            <person name="Hauser L."/>
            <person name="Brambilla E.M."/>
            <person name="Rohde M."/>
            <person name="Spring S."/>
            <person name="Detter J.C."/>
            <person name="Woyke T."/>
            <person name="Bristow J."/>
            <person name="Eisen J.A."/>
            <person name="Markowitz V."/>
            <person name="Hugenholtz P."/>
            <person name="Kyrpides N.C."/>
            <person name="Klenk H.P."/>
        </authorList>
    </citation>
    <scope>NUCLEOTIDE SEQUENCE [LARGE SCALE GENOMIC DNA]</scope>
    <source>
        <strain evidence="12">ATCC 700848 / DSM 11109 / ASRB2</strain>
    </source>
</reference>
<evidence type="ECO:0000256" key="2">
    <source>
        <dbReference type="ARBA" id="ARBA00005551"/>
    </source>
</evidence>
<feature type="transmembrane region" description="Helical" evidence="8">
    <location>
        <begin position="57"/>
        <end position="79"/>
    </location>
</feature>
<dbReference type="EMBL" id="CP002629">
    <property type="protein sequence ID" value="AEB09904.1"/>
    <property type="molecule type" value="Genomic_DNA"/>
</dbReference>
<evidence type="ECO:0000256" key="6">
    <source>
        <dbReference type="ARBA" id="ARBA00022989"/>
    </source>
</evidence>
<dbReference type="InterPro" id="IPR003148">
    <property type="entry name" value="RCK_N"/>
</dbReference>
<accession>F2NJW0</accession>
<dbReference type="Pfam" id="PF02254">
    <property type="entry name" value="TrkA_N"/>
    <property type="match status" value="1"/>
</dbReference>
<dbReference type="Proteomes" id="UP000000483">
    <property type="component" value="Chromosome"/>
</dbReference>
<proteinExistence type="inferred from homology"/>
<dbReference type="SUPFAM" id="SSF116726">
    <property type="entry name" value="TrkA C-terminal domain-like"/>
    <property type="match status" value="1"/>
</dbReference>
<name>F2NJW0_DESAR</name>
<evidence type="ECO:0000256" key="1">
    <source>
        <dbReference type="ARBA" id="ARBA00004141"/>
    </source>
</evidence>
<feature type="transmembrane region" description="Helical" evidence="8">
    <location>
        <begin position="86"/>
        <end position="109"/>
    </location>
</feature>
<dbReference type="PROSITE" id="PS51202">
    <property type="entry name" value="RCK_C"/>
    <property type="match status" value="1"/>
</dbReference>
<feature type="transmembrane region" description="Helical" evidence="8">
    <location>
        <begin position="147"/>
        <end position="170"/>
    </location>
</feature>
<organism evidence="11 12">
    <name type="scientific">Desulfobacca acetoxidans (strain ATCC 700848 / DSM 11109 / ASRB2)</name>
    <dbReference type="NCBI Taxonomy" id="880072"/>
    <lineage>
        <taxon>Bacteria</taxon>
        <taxon>Pseudomonadati</taxon>
        <taxon>Thermodesulfobacteriota</taxon>
        <taxon>Desulfobaccia</taxon>
        <taxon>Desulfobaccales</taxon>
        <taxon>Desulfobaccaceae</taxon>
        <taxon>Desulfobacca</taxon>
    </lineage>
</organism>
<feature type="transmembrane region" description="Helical" evidence="8">
    <location>
        <begin position="115"/>
        <end position="135"/>
    </location>
</feature>
<protein>
    <submittedName>
        <fullName evidence="11">Sodium/hydrogen exchanger</fullName>
    </submittedName>
</protein>
<evidence type="ECO:0000256" key="5">
    <source>
        <dbReference type="ARBA" id="ARBA00022692"/>
    </source>
</evidence>
<keyword evidence="3" id="KW-0813">Transport</keyword>
<keyword evidence="5 8" id="KW-0812">Transmembrane</keyword>
<dbReference type="InterPro" id="IPR036721">
    <property type="entry name" value="RCK_C_sf"/>
</dbReference>
<dbReference type="GO" id="GO:1902600">
    <property type="term" value="P:proton transmembrane transport"/>
    <property type="evidence" value="ECO:0007669"/>
    <property type="project" value="InterPro"/>
</dbReference>
<dbReference type="Gene3D" id="3.30.70.1450">
    <property type="entry name" value="Regulator of K+ conductance, C-terminal domain"/>
    <property type="match status" value="1"/>
</dbReference>
<evidence type="ECO:0000313" key="12">
    <source>
        <dbReference type="Proteomes" id="UP000000483"/>
    </source>
</evidence>
<evidence type="ECO:0000256" key="8">
    <source>
        <dbReference type="SAM" id="Phobius"/>
    </source>
</evidence>
<dbReference type="GO" id="GO:0006813">
    <property type="term" value="P:potassium ion transport"/>
    <property type="evidence" value="ECO:0007669"/>
    <property type="project" value="UniProtKB-KW"/>
</dbReference>
<dbReference type="Gene3D" id="3.40.50.720">
    <property type="entry name" value="NAD(P)-binding Rossmann-like Domain"/>
    <property type="match status" value="1"/>
</dbReference>
<evidence type="ECO:0000313" key="11">
    <source>
        <dbReference type="EMBL" id="AEB09904.1"/>
    </source>
</evidence>
<dbReference type="InterPro" id="IPR038770">
    <property type="entry name" value="Na+/solute_symporter_sf"/>
</dbReference>
<dbReference type="Gene3D" id="1.20.1530.20">
    <property type="match status" value="1"/>
</dbReference>
<dbReference type="GO" id="GO:0015297">
    <property type="term" value="F:antiporter activity"/>
    <property type="evidence" value="ECO:0007669"/>
    <property type="project" value="InterPro"/>
</dbReference>
<keyword evidence="4" id="KW-0633">Potassium transport</keyword>
<dbReference type="RefSeq" id="WP_013707013.1">
    <property type="nucleotide sequence ID" value="NC_015388.1"/>
</dbReference>
<feature type="transmembrane region" description="Helical" evidence="8">
    <location>
        <begin position="217"/>
        <end position="250"/>
    </location>
</feature>
<keyword evidence="7 8" id="KW-0472">Membrane</keyword>
<dbReference type="GO" id="GO:0008324">
    <property type="term" value="F:monoatomic cation transmembrane transporter activity"/>
    <property type="evidence" value="ECO:0007669"/>
    <property type="project" value="InterPro"/>
</dbReference>
<dbReference type="InterPro" id="IPR006153">
    <property type="entry name" value="Cation/H_exchanger_TM"/>
</dbReference>
<dbReference type="eggNOG" id="COG0490">
    <property type="taxonomic scope" value="Bacteria"/>
</dbReference>
<evidence type="ECO:0000256" key="4">
    <source>
        <dbReference type="ARBA" id="ARBA00022538"/>
    </source>
</evidence>
<dbReference type="AlphaFoldDB" id="F2NJW0"/>
<dbReference type="SUPFAM" id="SSF51735">
    <property type="entry name" value="NAD(P)-binding Rossmann-fold domains"/>
    <property type="match status" value="1"/>
</dbReference>
<evidence type="ECO:0000256" key="3">
    <source>
        <dbReference type="ARBA" id="ARBA00022448"/>
    </source>
</evidence>
<dbReference type="HOGENOM" id="CLU_005126_9_0_7"/>
<feature type="transmembrane region" description="Helical" evidence="8">
    <location>
        <begin position="296"/>
        <end position="317"/>
    </location>
</feature>
<dbReference type="Pfam" id="PF00999">
    <property type="entry name" value="Na_H_Exchanger"/>
    <property type="match status" value="1"/>
</dbReference>
<dbReference type="Pfam" id="PF02080">
    <property type="entry name" value="TrkA_C"/>
    <property type="match status" value="1"/>
</dbReference>
<reference evidence="12" key="2">
    <citation type="submission" date="2011-03" db="EMBL/GenBank/DDBJ databases">
        <title>The complete genome of Desulfobacca acetoxidans DSM 11109.</title>
        <authorList>
            <consortium name="US DOE Joint Genome Institute (JGI-PGF)"/>
            <person name="Lucas S."/>
            <person name="Copeland A."/>
            <person name="Lapidus A."/>
            <person name="Bruce D."/>
            <person name="Goodwin L."/>
            <person name="Pitluck S."/>
            <person name="Peters L."/>
            <person name="Kyrpides N."/>
            <person name="Mavromatis K."/>
            <person name="Ivanova N."/>
            <person name="Ovchinnikova G."/>
            <person name="Teshima H."/>
            <person name="Detter J.C."/>
            <person name="Han C."/>
            <person name="Land M."/>
            <person name="Hauser L."/>
            <person name="Markowitz V."/>
            <person name="Cheng J.-F."/>
            <person name="Hugenholtz P."/>
            <person name="Woyke T."/>
            <person name="Wu D."/>
            <person name="Spring S."/>
            <person name="Schueler E."/>
            <person name="Brambilla E."/>
            <person name="Klenk H.-P."/>
            <person name="Eisen J.A."/>
        </authorList>
    </citation>
    <scope>NUCLEOTIDE SEQUENCE [LARGE SCALE GENOMIC DNA]</scope>
    <source>
        <strain evidence="12">ATCC 700848 / DSM 11109 / ASRB2</strain>
    </source>
</reference>
<evidence type="ECO:0000259" key="10">
    <source>
        <dbReference type="PROSITE" id="PS51202"/>
    </source>
</evidence>
<dbReference type="STRING" id="880072.Desac_2075"/>
<feature type="transmembrane region" description="Helical" evidence="8">
    <location>
        <begin position="30"/>
        <end position="51"/>
    </location>
</feature>
<keyword evidence="6 8" id="KW-1133">Transmembrane helix</keyword>
<comment type="similarity">
    <text evidence="2">Belongs to the monovalent cation:proton antiporter 2 (CPA2) transporter (TC 2.A.37) family.</text>
</comment>
<evidence type="ECO:0000256" key="7">
    <source>
        <dbReference type="ARBA" id="ARBA00023136"/>
    </source>
</evidence>
<gene>
    <name evidence="11" type="ordered locus">Desac_2075</name>
</gene>
<dbReference type="InterPro" id="IPR036291">
    <property type="entry name" value="NAD(P)-bd_dom_sf"/>
</dbReference>
<feature type="transmembrane region" description="Helical" evidence="8">
    <location>
        <begin position="6"/>
        <end position="23"/>
    </location>
</feature>
<feature type="transmembrane region" description="Helical" evidence="8">
    <location>
        <begin position="176"/>
        <end position="196"/>
    </location>
</feature>
<dbReference type="InterPro" id="IPR006037">
    <property type="entry name" value="RCK_C"/>
</dbReference>
<keyword evidence="4" id="KW-0406">Ion transport</keyword>
<feature type="domain" description="RCK C-terminal" evidence="10">
    <location>
        <begin position="575"/>
        <end position="659"/>
    </location>
</feature>
<feature type="transmembrane region" description="Helical" evidence="8">
    <location>
        <begin position="270"/>
        <end position="289"/>
    </location>
</feature>
<evidence type="ECO:0000259" key="9">
    <source>
        <dbReference type="PROSITE" id="PS51201"/>
    </source>
</evidence>
<dbReference type="KEGG" id="dao:Desac_2075"/>
<dbReference type="eggNOG" id="COG1226">
    <property type="taxonomic scope" value="Bacteria"/>
</dbReference>
<comment type="subcellular location">
    <subcellularLocation>
        <location evidence="1">Membrane</location>
        <topology evidence="1">Multi-pass membrane protein</topology>
    </subcellularLocation>
</comment>
<dbReference type="PANTHER" id="PTHR42751">
    <property type="entry name" value="SODIUM/HYDROGEN EXCHANGER FAMILY/TRKA DOMAIN PROTEIN"/>
    <property type="match status" value="1"/>
</dbReference>
<dbReference type="eggNOG" id="COG4651">
    <property type="taxonomic scope" value="Bacteria"/>
</dbReference>